<name>A0AA37SWN4_9ALTE</name>
<dbReference type="SUPFAM" id="SSF51658">
    <property type="entry name" value="Xylose isomerase-like"/>
    <property type="match status" value="1"/>
</dbReference>
<reference evidence="1" key="2">
    <citation type="submission" date="2023-01" db="EMBL/GenBank/DDBJ databases">
        <title>Draft genome sequence of Agaribacter marinus strain NBRC 110023.</title>
        <authorList>
            <person name="Sun Q."/>
            <person name="Mori K."/>
        </authorList>
    </citation>
    <scope>NUCLEOTIDE SEQUENCE</scope>
    <source>
        <strain evidence="1">NBRC 110023</strain>
    </source>
</reference>
<evidence type="ECO:0008006" key="3">
    <source>
        <dbReference type="Google" id="ProtNLM"/>
    </source>
</evidence>
<dbReference type="AlphaFoldDB" id="A0AA37SWN4"/>
<accession>A0AA37SWN4</accession>
<evidence type="ECO:0000313" key="2">
    <source>
        <dbReference type="Proteomes" id="UP001156601"/>
    </source>
</evidence>
<reference evidence="1" key="1">
    <citation type="journal article" date="2014" name="Int. J. Syst. Evol. Microbiol.">
        <title>Complete genome sequence of Corynebacterium casei LMG S-19264T (=DSM 44701T), isolated from a smear-ripened cheese.</title>
        <authorList>
            <consortium name="US DOE Joint Genome Institute (JGI-PGF)"/>
            <person name="Walter F."/>
            <person name="Albersmeier A."/>
            <person name="Kalinowski J."/>
            <person name="Ruckert C."/>
        </authorList>
    </citation>
    <scope>NUCLEOTIDE SEQUENCE</scope>
    <source>
        <strain evidence="1">NBRC 110023</strain>
    </source>
</reference>
<organism evidence="1 2">
    <name type="scientific">Agaribacter marinus</name>
    <dbReference type="NCBI Taxonomy" id="1431249"/>
    <lineage>
        <taxon>Bacteria</taxon>
        <taxon>Pseudomonadati</taxon>
        <taxon>Pseudomonadota</taxon>
        <taxon>Gammaproteobacteria</taxon>
        <taxon>Alteromonadales</taxon>
        <taxon>Alteromonadaceae</taxon>
        <taxon>Agaribacter</taxon>
    </lineage>
</organism>
<dbReference type="Proteomes" id="UP001156601">
    <property type="component" value="Unassembled WGS sequence"/>
</dbReference>
<comment type="caution">
    <text evidence="1">The sequence shown here is derived from an EMBL/GenBank/DDBJ whole genome shotgun (WGS) entry which is preliminary data.</text>
</comment>
<protein>
    <recommendedName>
        <fullName evidence="3">Sugar phosphate isomerase/epimerase</fullName>
    </recommendedName>
</protein>
<keyword evidence="2" id="KW-1185">Reference proteome</keyword>
<proteinExistence type="predicted"/>
<dbReference type="EMBL" id="BSOT01000005">
    <property type="protein sequence ID" value="GLR70522.1"/>
    <property type="molecule type" value="Genomic_DNA"/>
</dbReference>
<gene>
    <name evidence="1" type="ORF">GCM10007852_14300</name>
</gene>
<dbReference type="Gene3D" id="3.20.20.150">
    <property type="entry name" value="Divalent-metal-dependent TIM barrel enzymes"/>
    <property type="match status" value="1"/>
</dbReference>
<dbReference type="InterPro" id="IPR036237">
    <property type="entry name" value="Xyl_isomerase-like_sf"/>
</dbReference>
<sequence>MKLTANQKLNGIDVKLEFYTPLWGFDNLDFDTFIQKAIDGGFDGIEIPFHMGLTLEASHLETISKIKAAGLKYIAQHYETVCSDISQYKQEIRTRLELLASTQPEFINSQTGRDFFTFEDNLSIIDVCEAVSKETGVKIYHETHRGRFSFASHVTEQYLKARPNLRLNGDLSHWCCVAGTLLEDQDKRLDAMFKNMHHIHSRVGFSEGPQVSDPTAPEFEATVERFLSWWFKIFDNAKARGDTSFPITTEFGPAPYMPLEPHTQRPLCDQWEANMYIKHLIKTGYE</sequence>
<dbReference type="RefSeq" id="WP_284216817.1">
    <property type="nucleotide sequence ID" value="NZ_BSOT01000005.1"/>
</dbReference>
<evidence type="ECO:0000313" key="1">
    <source>
        <dbReference type="EMBL" id="GLR70522.1"/>
    </source>
</evidence>